<dbReference type="GO" id="GO:0005886">
    <property type="term" value="C:plasma membrane"/>
    <property type="evidence" value="ECO:0007669"/>
    <property type="project" value="TreeGrafter"/>
</dbReference>
<feature type="compositionally biased region" description="Low complexity" evidence="1">
    <location>
        <begin position="195"/>
        <end position="208"/>
    </location>
</feature>
<name>A0A0G4G330_VITBC</name>
<dbReference type="AlphaFoldDB" id="A0A0G4G330"/>
<accession>A0A0G4G330</accession>
<feature type="region of interest" description="Disordered" evidence="1">
    <location>
        <begin position="1"/>
        <end position="32"/>
    </location>
</feature>
<gene>
    <name evidence="3" type="ORF">Vbra_9635</name>
</gene>
<feature type="region of interest" description="Disordered" evidence="1">
    <location>
        <begin position="393"/>
        <end position="445"/>
    </location>
</feature>
<dbReference type="VEuPathDB" id="CryptoDB:Vbra_9635"/>
<proteinExistence type="predicted"/>
<dbReference type="EMBL" id="CDMY01000552">
    <property type="protein sequence ID" value="CEM22139.1"/>
    <property type="molecule type" value="Genomic_DNA"/>
</dbReference>
<dbReference type="InParanoid" id="A0A0G4G330"/>
<dbReference type="InterPro" id="IPR045034">
    <property type="entry name" value="O-acyltransferase_WSD1-like"/>
</dbReference>
<dbReference type="PANTHER" id="PTHR31650:SF1">
    <property type="entry name" value="WAX ESTER SYNTHASE_DIACYLGLYCEROL ACYLTRANSFERASE 4-RELATED"/>
    <property type="match status" value="1"/>
</dbReference>
<dbReference type="GO" id="GO:0019432">
    <property type="term" value="P:triglyceride biosynthetic process"/>
    <property type="evidence" value="ECO:0007669"/>
    <property type="project" value="TreeGrafter"/>
</dbReference>
<feature type="compositionally biased region" description="Low complexity" evidence="1">
    <location>
        <begin position="414"/>
        <end position="425"/>
    </location>
</feature>
<keyword evidence="4" id="KW-1185">Reference proteome</keyword>
<feature type="domain" description="O-acyltransferase WSD1 C-terminal" evidence="2">
    <location>
        <begin position="556"/>
        <end position="698"/>
    </location>
</feature>
<organism evidence="3 4">
    <name type="scientific">Vitrella brassicaformis (strain CCMP3155)</name>
    <dbReference type="NCBI Taxonomy" id="1169540"/>
    <lineage>
        <taxon>Eukaryota</taxon>
        <taxon>Sar</taxon>
        <taxon>Alveolata</taxon>
        <taxon>Colpodellida</taxon>
        <taxon>Vitrellaceae</taxon>
        <taxon>Vitrella</taxon>
    </lineage>
</organism>
<dbReference type="GO" id="GO:0008374">
    <property type="term" value="F:O-acyltransferase activity"/>
    <property type="evidence" value="ECO:0007669"/>
    <property type="project" value="InterPro"/>
</dbReference>
<reference evidence="3 4" key="1">
    <citation type="submission" date="2014-11" db="EMBL/GenBank/DDBJ databases">
        <authorList>
            <person name="Zhu J."/>
            <person name="Qi W."/>
            <person name="Song R."/>
        </authorList>
    </citation>
    <scope>NUCLEOTIDE SEQUENCE [LARGE SCALE GENOMIC DNA]</scope>
</reference>
<dbReference type="Proteomes" id="UP000041254">
    <property type="component" value="Unassembled WGS sequence"/>
</dbReference>
<evidence type="ECO:0000256" key="1">
    <source>
        <dbReference type="SAM" id="MobiDB-lite"/>
    </source>
</evidence>
<feature type="compositionally biased region" description="Low complexity" evidence="1">
    <location>
        <begin position="1"/>
        <end position="17"/>
    </location>
</feature>
<feature type="region of interest" description="Disordered" evidence="1">
    <location>
        <begin position="195"/>
        <end position="237"/>
    </location>
</feature>
<dbReference type="PANTHER" id="PTHR31650">
    <property type="entry name" value="O-ACYLTRANSFERASE (WSD1-LIKE) FAMILY PROTEIN"/>
    <property type="match status" value="1"/>
</dbReference>
<evidence type="ECO:0000313" key="4">
    <source>
        <dbReference type="Proteomes" id="UP000041254"/>
    </source>
</evidence>
<feature type="region of interest" description="Disordered" evidence="1">
    <location>
        <begin position="466"/>
        <end position="485"/>
    </location>
</feature>
<evidence type="ECO:0000313" key="3">
    <source>
        <dbReference type="EMBL" id="CEM22139.1"/>
    </source>
</evidence>
<dbReference type="InterPro" id="IPR009721">
    <property type="entry name" value="O-acyltransferase_WSD1_C"/>
</dbReference>
<dbReference type="Pfam" id="PF06974">
    <property type="entry name" value="WS_DGAT_C"/>
    <property type="match status" value="1"/>
</dbReference>
<evidence type="ECO:0000259" key="2">
    <source>
        <dbReference type="Pfam" id="PF06974"/>
    </source>
</evidence>
<feature type="compositionally biased region" description="Low complexity" evidence="1">
    <location>
        <begin position="219"/>
        <end position="233"/>
    </location>
</feature>
<protein>
    <recommendedName>
        <fullName evidence="2">O-acyltransferase WSD1 C-terminal domain-containing protein</fullName>
    </recommendedName>
</protein>
<sequence>MDCSLSLRSRASESSLSLRDDGRDEEREGGTAKRVHLGVQKMSHMSEVLRGFELFDDGPVIVSLLTSSEKPSLPALIDQFTRVAVTFPRLVCRAVLHKDKFYWVPCPSFRMADNIFQVTLDTSGVSPEEAVRLFITPRLNDFAFPPELPPWQVGLISFSGHPDTFTIMLHVSHALGDGSDLFDAFYADKMDNSTGASTTTTSSTNSTPQPSPMGKDLPDTPSLSTCPSSTSLTQGQGRAATRGLVSSAITAVLSLWRAAFLLVVRPFTWLVPRCVWRWVAGGRRAGQLVATGVSSLGKFLKAILLGDRRTRLWTFRRGPRNDGTHQRTFHVREYCFPKVKRASKVLGVTVNDVLATAAGGGLSRYLHSVDDKAMKQRFGAISGVSMFNLRTKQLQQQQNQPGPSGKRDPPPAASSPSPSASTSTSHMSFAPLPQSPPNLPDGLRAPTIAATVDDSSPRAFSEVASFHHSRTMASPPRSVRSDALSDTGTDIEIGCVRRTMSRGFSDASTALSSPIAAAHTTKLGAFAKGDGSDRGCKGGVGGGLADSRLQVPEADGNSLSFIVVPFETDLNLSSRTRLMRTKRTMDGIKASAEPYLVTVIARILRAVLTLPAFSKLVPWLMARASFMFSSLKGPAQPIRFAGVEILSVCNFFRPMRSGLSMSFLTYVDKLAIAVCADTRAIKEPKVLIDGVVEELELLTSAAVSQTP</sequence>
<feature type="compositionally biased region" description="Basic and acidic residues" evidence="1">
    <location>
        <begin position="18"/>
        <end position="31"/>
    </location>
</feature>
<dbReference type="OrthoDB" id="619536at2759"/>